<keyword evidence="2" id="KW-1185">Reference proteome</keyword>
<evidence type="ECO:0000313" key="2">
    <source>
        <dbReference type="Proteomes" id="UP001589575"/>
    </source>
</evidence>
<sequence length="70" mass="7100">MDQVAAGRAGLALLQVRGGAVQVQDEALEELDGELRRGGGHQLAAPHLLDGVALGGAQHGVLLGVRVVRG</sequence>
<gene>
    <name evidence="1" type="ORF">ACFFX0_09450</name>
</gene>
<comment type="caution">
    <text evidence="1">The sequence shown here is derived from an EMBL/GenBank/DDBJ whole genome shotgun (WGS) entry which is preliminary data.</text>
</comment>
<dbReference type="Proteomes" id="UP001589575">
    <property type="component" value="Unassembled WGS sequence"/>
</dbReference>
<accession>A0ABV5FXP8</accession>
<reference evidence="1 2" key="1">
    <citation type="submission" date="2024-09" db="EMBL/GenBank/DDBJ databases">
        <authorList>
            <person name="Sun Q."/>
            <person name="Mori K."/>
        </authorList>
    </citation>
    <scope>NUCLEOTIDE SEQUENCE [LARGE SCALE GENOMIC DNA]</scope>
    <source>
        <strain evidence="1 2">CCM 7609</strain>
    </source>
</reference>
<protein>
    <submittedName>
        <fullName evidence="1">Uncharacterized protein</fullName>
    </submittedName>
</protein>
<organism evidence="1 2">
    <name type="scientific">Citricoccus parietis</name>
    <dbReference type="NCBI Taxonomy" id="592307"/>
    <lineage>
        <taxon>Bacteria</taxon>
        <taxon>Bacillati</taxon>
        <taxon>Actinomycetota</taxon>
        <taxon>Actinomycetes</taxon>
        <taxon>Micrococcales</taxon>
        <taxon>Micrococcaceae</taxon>
        <taxon>Citricoccus</taxon>
    </lineage>
</organism>
<proteinExistence type="predicted"/>
<name>A0ABV5FXP8_9MICC</name>
<dbReference type="EMBL" id="JBHMFI010000001">
    <property type="protein sequence ID" value="MFB9071410.1"/>
    <property type="molecule type" value="Genomic_DNA"/>
</dbReference>
<evidence type="ECO:0000313" key="1">
    <source>
        <dbReference type="EMBL" id="MFB9071410.1"/>
    </source>
</evidence>